<keyword evidence="1" id="KW-0812">Transmembrane</keyword>
<dbReference type="AlphaFoldDB" id="A0A2S7T7N2"/>
<evidence type="ECO:0000259" key="2">
    <source>
        <dbReference type="Pfam" id="PF05569"/>
    </source>
</evidence>
<dbReference type="InterPro" id="IPR052173">
    <property type="entry name" value="Beta-lactam_resp_regulator"/>
</dbReference>
<dbReference type="Pfam" id="PF05569">
    <property type="entry name" value="Peptidase_M56"/>
    <property type="match status" value="1"/>
</dbReference>
<dbReference type="Proteomes" id="UP000239366">
    <property type="component" value="Unassembled WGS sequence"/>
</dbReference>
<gene>
    <name evidence="3" type="ORF">BST99_09515</name>
</gene>
<protein>
    <recommendedName>
        <fullName evidence="2">Peptidase M56 domain-containing protein</fullName>
    </recommendedName>
</protein>
<reference evidence="4" key="1">
    <citation type="submission" date="2016-11" db="EMBL/GenBank/DDBJ databases">
        <title>Trade-off between light-utilization and light-protection in marine flavobacteria.</title>
        <authorList>
            <person name="Kumagai Y."/>
            <person name="Yoshizawa S."/>
            <person name="Kogure K."/>
        </authorList>
    </citation>
    <scope>NUCLEOTIDE SEQUENCE [LARGE SCALE GENOMIC DNA]</scope>
    <source>
        <strain evidence="4">SG-18</strain>
    </source>
</reference>
<dbReference type="PANTHER" id="PTHR34978:SF3">
    <property type="entry name" value="SLR0241 PROTEIN"/>
    <property type="match status" value="1"/>
</dbReference>
<dbReference type="OrthoDB" id="1522859at2"/>
<evidence type="ECO:0000313" key="3">
    <source>
        <dbReference type="EMBL" id="PQJ15930.1"/>
    </source>
</evidence>
<sequence>MKYLIEVILIQLLFFGLYETVLKRETFFRWNRYFLLIAFVASFGLPFIVLPELRTEVALPTESFVPDAFLYTLEPVAVEAKATPVATTSVNWMLLLYAAGCFVAFFLFVKKLGSILHMRAQGTKSEWKGVQLIELRNSSEAFSFFRWVFIGDQVKSDQRQQILEHEMVHIKEVHSLDLLLFEIARILFWFNPLVYMFQDRISEVHEYTADQVCAKEDKQTAYLHLLGAAFGVSHVSLVNQFAAASLLRKRITMLNRKPSSQKRLLRFAMVVPMLLAILSYTSCDLVSSGSKEKEEQQIETEYVAADVPTYDTPPQFTACEIAENQRDCFNAQMTAFIQSRLKYPETAKLKAWKDKFKSYLRLMPREMFRISKPNLPIRNLKQRPNEL</sequence>
<feature type="transmembrane region" description="Helical" evidence="1">
    <location>
        <begin position="33"/>
        <end position="50"/>
    </location>
</feature>
<accession>A0A2S7T7N2</accession>
<feature type="domain" description="Peptidase M56" evidence="2">
    <location>
        <begin position="153"/>
        <end position="254"/>
    </location>
</feature>
<name>A0A2S7T7N2_9FLAO</name>
<feature type="transmembrane region" description="Helical" evidence="1">
    <location>
        <begin position="221"/>
        <end position="243"/>
    </location>
</feature>
<feature type="transmembrane region" description="Helical" evidence="1">
    <location>
        <begin position="90"/>
        <end position="109"/>
    </location>
</feature>
<proteinExistence type="predicted"/>
<comment type="caution">
    <text evidence="3">The sequence shown here is derived from an EMBL/GenBank/DDBJ whole genome shotgun (WGS) entry which is preliminary data.</text>
</comment>
<evidence type="ECO:0000313" key="4">
    <source>
        <dbReference type="Proteomes" id="UP000239366"/>
    </source>
</evidence>
<dbReference type="PANTHER" id="PTHR34978">
    <property type="entry name" value="POSSIBLE SENSOR-TRANSDUCER PROTEIN BLAR"/>
    <property type="match status" value="1"/>
</dbReference>
<dbReference type="EMBL" id="MQVX01000001">
    <property type="protein sequence ID" value="PQJ15930.1"/>
    <property type="molecule type" value="Genomic_DNA"/>
</dbReference>
<dbReference type="InterPro" id="IPR008756">
    <property type="entry name" value="Peptidase_M56"/>
</dbReference>
<keyword evidence="1" id="KW-0472">Membrane</keyword>
<keyword evidence="4" id="KW-1185">Reference proteome</keyword>
<keyword evidence="1" id="KW-1133">Transmembrane helix</keyword>
<evidence type="ECO:0000256" key="1">
    <source>
        <dbReference type="SAM" id="Phobius"/>
    </source>
</evidence>
<dbReference type="RefSeq" id="WP_105001596.1">
    <property type="nucleotide sequence ID" value="NZ_MQVX01000001.1"/>
</dbReference>
<organism evidence="3 4">
    <name type="scientific">Aureicoccus marinus</name>
    <dbReference type="NCBI Taxonomy" id="754435"/>
    <lineage>
        <taxon>Bacteria</taxon>
        <taxon>Pseudomonadati</taxon>
        <taxon>Bacteroidota</taxon>
        <taxon>Flavobacteriia</taxon>
        <taxon>Flavobacteriales</taxon>
        <taxon>Flavobacteriaceae</taxon>
        <taxon>Aureicoccus</taxon>
    </lineage>
</organism>